<sequence length="189" mass="21811">MYIFAYGSLVNQFSRSFTYKVEDAIPVIVDGFIRSWSELSYSKAGISPLVAHKGEGTCNGVLIPVSEEHLHFFDLRERNYKRVRVSSSQILTLNKLPLPLKKTIWIYIEDKVNLTQKSTHSFIFQTYLDTVLAGFLSISVKFANFFMHSTSGWKPIHNDRLNPLYSNYDSNSKMQIKLIDQVINDFKMI</sequence>
<dbReference type="GO" id="GO:0016740">
    <property type="term" value="F:transferase activity"/>
    <property type="evidence" value="ECO:0007669"/>
    <property type="project" value="UniProtKB-KW"/>
</dbReference>
<dbReference type="OrthoDB" id="5567366at2"/>
<keyword evidence="2" id="KW-0808">Transferase</keyword>
<dbReference type="CDD" id="cd06661">
    <property type="entry name" value="GGCT_like"/>
    <property type="match status" value="1"/>
</dbReference>
<protein>
    <submittedName>
        <fullName evidence="2">Gamma-glutamylcyclotransferase</fullName>
    </submittedName>
</protein>
<keyword evidence="3" id="KW-1185">Reference proteome</keyword>
<dbReference type="InterPro" id="IPR036568">
    <property type="entry name" value="GGCT-like_sf"/>
</dbReference>
<reference evidence="2 3" key="1">
    <citation type="journal article" date="2016" name="Int. J. Syst. Evol. Microbiol.">
        <title>Paraphotobacterium marinum gen. nov., sp. nov., a member of the family Vibrionaceae, isolated from surface seawater.</title>
        <authorList>
            <person name="Huang Z."/>
            <person name="Dong C."/>
            <person name="Shao Z."/>
        </authorList>
    </citation>
    <scope>NUCLEOTIDE SEQUENCE [LARGE SCALE GENOMIC DNA]</scope>
    <source>
        <strain evidence="2 3">NSCS20N07D</strain>
    </source>
</reference>
<dbReference type="SUPFAM" id="SSF110857">
    <property type="entry name" value="Gamma-glutamyl cyclotransferase-like"/>
    <property type="match status" value="1"/>
</dbReference>
<dbReference type="InterPro" id="IPR013024">
    <property type="entry name" value="GGCT-like"/>
</dbReference>
<feature type="domain" description="Gamma-glutamylcyclotransferase AIG2-like" evidence="1">
    <location>
        <begin position="3"/>
        <end position="111"/>
    </location>
</feature>
<organism evidence="2 3">
    <name type="scientific">Paraphotobacterium marinum</name>
    <dbReference type="NCBI Taxonomy" id="1755811"/>
    <lineage>
        <taxon>Bacteria</taxon>
        <taxon>Pseudomonadati</taxon>
        <taxon>Pseudomonadota</taxon>
        <taxon>Gammaproteobacteria</taxon>
        <taxon>Vibrionales</taxon>
        <taxon>Vibrionaceae</taxon>
        <taxon>Paraphotobacterium</taxon>
    </lineage>
</organism>
<dbReference type="RefSeq" id="WP_089074708.1">
    <property type="nucleotide sequence ID" value="NZ_CBCSAM010000003.1"/>
</dbReference>
<evidence type="ECO:0000313" key="3">
    <source>
        <dbReference type="Proteomes" id="UP000242175"/>
    </source>
</evidence>
<evidence type="ECO:0000259" key="1">
    <source>
        <dbReference type="Pfam" id="PF06094"/>
    </source>
</evidence>
<dbReference type="Proteomes" id="UP000242175">
    <property type="component" value="Chromosome small"/>
</dbReference>
<proteinExistence type="predicted"/>
<accession>A0A220VHR8</accession>
<dbReference type="Pfam" id="PF06094">
    <property type="entry name" value="GGACT"/>
    <property type="match status" value="1"/>
</dbReference>
<gene>
    <name evidence="2" type="ORF">CF386_12215</name>
</gene>
<evidence type="ECO:0000313" key="2">
    <source>
        <dbReference type="EMBL" id="ASK79800.1"/>
    </source>
</evidence>
<dbReference type="KEGG" id="pmai:CF386_12215"/>
<dbReference type="InterPro" id="IPR009288">
    <property type="entry name" value="AIG2-like_dom"/>
</dbReference>
<dbReference type="EMBL" id="CP022356">
    <property type="protein sequence ID" value="ASK79800.1"/>
    <property type="molecule type" value="Genomic_DNA"/>
</dbReference>
<dbReference type="AlphaFoldDB" id="A0A220VHR8"/>
<name>A0A220VHR8_9GAMM</name>